<comment type="similarity">
    <text evidence="1">Belongs to the 4-hydroxybenzoyl-CoA thioesterase family.</text>
</comment>
<dbReference type="InterPro" id="IPR014166">
    <property type="entry name" value="Tol-Pal_acyl-CoA_thioesterase"/>
</dbReference>
<dbReference type="PIRSF" id="PIRSF003230">
    <property type="entry name" value="YbgC"/>
    <property type="match status" value="1"/>
</dbReference>
<dbReference type="Proteomes" id="UP000194450">
    <property type="component" value="Unassembled WGS sequence"/>
</dbReference>
<dbReference type="RefSeq" id="WP_086433908.1">
    <property type="nucleotide sequence ID" value="NZ_FXWH01000001.1"/>
</dbReference>
<dbReference type="AlphaFoldDB" id="A0A1Y6EK28"/>
<dbReference type="PANTHER" id="PTHR31793">
    <property type="entry name" value="4-HYDROXYBENZOYL-COA THIOESTERASE FAMILY MEMBER"/>
    <property type="match status" value="1"/>
</dbReference>
<keyword evidence="2 3" id="KW-0378">Hydrolase</keyword>
<dbReference type="InterPro" id="IPR029069">
    <property type="entry name" value="HotDog_dom_sf"/>
</dbReference>
<dbReference type="CDD" id="cd00586">
    <property type="entry name" value="4HBT"/>
    <property type="match status" value="1"/>
</dbReference>
<protein>
    <submittedName>
        <fullName evidence="3">Acyl-CoA thioester hydrolase</fullName>
    </submittedName>
</protein>
<reference evidence="4" key="1">
    <citation type="submission" date="2017-04" db="EMBL/GenBank/DDBJ databases">
        <authorList>
            <person name="Varghese N."/>
            <person name="Submissions S."/>
        </authorList>
    </citation>
    <scope>NUCLEOTIDE SEQUENCE [LARGE SCALE GENOMIC DNA]</scope>
</reference>
<evidence type="ECO:0000313" key="4">
    <source>
        <dbReference type="Proteomes" id="UP000194450"/>
    </source>
</evidence>
<dbReference type="GO" id="GO:0047617">
    <property type="term" value="F:fatty acyl-CoA hydrolase activity"/>
    <property type="evidence" value="ECO:0007669"/>
    <property type="project" value="TreeGrafter"/>
</dbReference>
<dbReference type="NCBIfam" id="TIGR02799">
    <property type="entry name" value="thio_ybgC"/>
    <property type="match status" value="1"/>
</dbReference>
<dbReference type="SUPFAM" id="SSF54637">
    <property type="entry name" value="Thioesterase/thiol ester dehydrase-isomerase"/>
    <property type="match status" value="1"/>
</dbReference>
<keyword evidence="4" id="KW-1185">Reference proteome</keyword>
<name>A0A1Y6EK28_9GAMM</name>
<dbReference type="OrthoDB" id="9808429at2"/>
<dbReference type="PANTHER" id="PTHR31793:SF37">
    <property type="entry name" value="ACYL-COA THIOESTER HYDROLASE YBGC"/>
    <property type="match status" value="1"/>
</dbReference>
<dbReference type="InterPro" id="IPR006684">
    <property type="entry name" value="YbgC/YbaW"/>
</dbReference>
<sequence>MDKINFSAGTFIWPIRVYYEDTDAGGIVYYANYLKFLERARTEWLRSLGIEQDTWLTAGVAFVVRQVQLDLRLPARFNELLQVHSEMTRVGRASVEFEQWVLGPDQQVICSATVKAACVSLATADKPMKATPMPVEIVEELKRAS</sequence>
<dbReference type="Gene3D" id="3.10.129.10">
    <property type="entry name" value="Hotdog Thioesterase"/>
    <property type="match status" value="1"/>
</dbReference>
<dbReference type="InterPro" id="IPR050563">
    <property type="entry name" value="4-hydroxybenzoyl-CoA_TE"/>
</dbReference>
<proteinExistence type="inferred from homology"/>
<evidence type="ECO:0000256" key="2">
    <source>
        <dbReference type="ARBA" id="ARBA00022801"/>
    </source>
</evidence>
<dbReference type="Pfam" id="PF13279">
    <property type="entry name" value="4HBT_2"/>
    <property type="match status" value="1"/>
</dbReference>
<accession>A0A1Y6EK28</accession>
<evidence type="ECO:0000256" key="1">
    <source>
        <dbReference type="ARBA" id="ARBA00005953"/>
    </source>
</evidence>
<dbReference type="NCBIfam" id="TIGR00051">
    <property type="entry name" value="YbgC/FadM family acyl-CoA thioesterase"/>
    <property type="match status" value="1"/>
</dbReference>
<gene>
    <name evidence="3" type="ORF">SAMN06297229_0749</name>
</gene>
<dbReference type="EMBL" id="FXWH01000001">
    <property type="protein sequence ID" value="SMQ62726.1"/>
    <property type="molecule type" value="Genomic_DNA"/>
</dbReference>
<evidence type="ECO:0000313" key="3">
    <source>
        <dbReference type="EMBL" id="SMQ62726.1"/>
    </source>
</evidence>
<dbReference type="FunFam" id="3.10.129.10:FF:000004">
    <property type="entry name" value="Tol-pal system-associated acyl-CoA thioesterase"/>
    <property type="match status" value="1"/>
</dbReference>
<organism evidence="3 4">
    <name type="scientific">Pseudidiomarina planktonica</name>
    <dbReference type="NCBI Taxonomy" id="1323738"/>
    <lineage>
        <taxon>Bacteria</taxon>
        <taxon>Pseudomonadati</taxon>
        <taxon>Pseudomonadota</taxon>
        <taxon>Gammaproteobacteria</taxon>
        <taxon>Alteromonadales</taxon>
        <taxon>Idiomarinaceae</taxon>
        <taxon>Pseudidiomarina</taxon>
    </lineage>
</organism>